<evidence type="ECO:0000313" key="2">
    <source>
        <dbReference type="EMBL" id="MBF9067211.1"/>
    </source>
</evidence>
<gene>
    <name evidence="2" type="ORF">I2501_04040</name>
</gene>
<feature type="region of interest" description="Disordered" evidence="1">
    <location>
        <begin position="159"/>
        <end position="178"/>
    </location>
</feature>
<feature type="compositionally biased region" description="Basic and acidic residues" evidence="1">
    <location>
        <begin position="168"/>
        <end position="178"/>
    </location>
</feature>
<sequence length="178" mass="19660">MMRVRCDQVRAVQLADGWHTVEHGTFRLDAVQFDTGDGGGPAEWPQAFAFETPDGDSFAAPLASLLAVNYQVPDKPQPPAYEELARRLRGQVLTVDGTSTVRFTHADHEFDLWLGDSGTWRFVESAKRTTSTAVDTYLTESEVPALMRQMMADLKSTWGLGRPPAAQDGRDHDAARPV</sequence>
<dbReference type="RefSeq" id="WP_196192424.1">
    <property type="nucleotide sequence ID" value="NZ_JADPRT010000002.1"/>
</dbReference>
<reference evidence="2" key="1">
    <citation type="submission" date="2020-11" db="EMBL/GenBank/DDBJ databases">
        <title>Isolation and identification of active actinomycetes.</title>
        <authorList>
            <person name="Yu B."/>
        </authorList>
    </citation>
    <scope>NUCLEOTIDE SEQUENCE</scope>
    <source>
        <strain evidence="2">NEAU-YB345</strain>
    </source>
</reference>
<protein>
    <submittedName>
        <fullName evidence="2">Uncharacterized protein</fullName>
    </submittedName>
</protein>
<dbReference type="EMBL" id="JADPRT010000002">
    <property type="protein sequence ID" value="MBF9067211.1"/>
    <property type="molecule type" value="Genomic_DNA"/>
</dbReference>
<accession>A0A931AYT0</accession>
<keyword evidence="3" id="KW-1185">Reference proteome</keyword>
<name>A0A931AYT0_9ACTN</name>
<dbReference type="Proteomes" id="UP000657385">
    <property type="component" value="Unassembled WGS sequence"/>
</dbReference>
<proteinExistence type="predicted"/>
<evidence type="ECO:0000313" key="3">
    <source>
        <dbReference type="Proteomes" id="UP000657385"/>
    </source>
</evidence>
<dbReference type="AlphaFoldDB" id="A0A931AYT0"/>
<organism evidence="2 3">
    <name type="scientific">Streptacidiphilus fuscans</name>
    <dbReference type="NCBI Taxonomy" id="2789292"/>
    <lineage>
        <taxon>Bacteria</taxon>
        <taxon>Bacillati</taxon>
        <taxon>Actinomycetota</taxon>
        <taxon>Actinomycetes</taxon>
        <taxon>Kitasatosporales</taxon>
        <taxon>Streptomycetaceae</taxon>
        <taxon>Streptacidiphilus</taxon>
    </lineage>
</organism>
<comment type="caution">
    <text evidence="2">The sequence shown here is derived from an EMBL/GenBank/DDBJ whole genome shotgun (WGS) entry which is preliminary data.</text>
</comment>
<evidence type="ECO:0000256" key="1">
    <source>
        <dbReference type="SAM" id="MobiDB-lite"/>
    </source>
</evidence>